<keyword evidence="2" id="KW-0472">Membrane</keyword>
<evidence type="ECO:0000313" key="4">
    <source>
        <dbReference type="Proteomes" id="UP000604046"/>
    </source>
</evidence>
<protein>
    <submittedName>
        <fullName evidence="3">Uncharacterized protein</fullName>
    </submittedName>
</protein>
<accession>A0A812LA49</accession>
<dbReference type="Proteomes" id="UP000604046">
    <property type="component" value="Unassembled WGS sequence"/>
</dbReference>
<evidence type="ECO:0000256" key="2">
    <source>
        <dbReference type="SAM" id="Phobius"/>
    </source>
</evidence>
<dbReference type="Gene3D" id="1.10.472.10">
    <property type="entry name" value="Cyclin-like"/>
    <property type="match status" value="2"/>
</dbReference>
<sequence>MQPWPADSEEFEDMLFNQAASSDHLRQLMKLEEQAMERSIRAPRADVLGRQREQVLQSMMGLTSRCQLDQDGWSCSVSLLDSYLASSGNIAHDIQMLPLTCVAVVRLVKKFHGNRGVPDQIGSAMWLSMAKQMLPIQGRQMELSETKLGQHESEILRRMQWQIQEPLQQQWLTLYCRRFSALTSQQCEPAIAWVKQTSMFFVRLLLFVEATSTRNPPREFALGIFCLGLAWRQLLSPACLARLRPDDVPVAHWSCALQQLSLPGHVESAPSSLVEALCLVEAATAASRTVPIRAQIQDCFNKEAGLNSAPSPVLQKFSDYLSGPAVIRAESAQALWVLGAISFMVTAGFVSVWAWREHRACAKMLKVRPMRPVEVQLARTINFFPLPICGMAFCVLLVPSLAYSGELLIAITTCVIMAGLVQYIMLALGDGYSSNKLLNETPLKKWWLPSYCGGANDMLPGLGLVYSRTKHKLGIEDMRRSISLVEIFIWIFVTASVLMVSNSLIPMPVTKGEDGYCHTASVLPSGVSTSMLIFQVSSPKPPIMRFQTAPASLPPSPWEAVESKPEASKEELPLQ</sequence>
<proteinExistence type="predicted"/>
<reference evidence="3" key="1">
    <citation type="submission" date="2021-02" db="EMBL/GenBank/DDBJ databases">
        <authorList>
            <person name="Dougan E. K."/>
            <person name="Rhodes N."/>
            <person name="Thang M."/>
            <person name="Chan C."/>
        </authorList>
    </citation>
    <scope>NUCLEOTIDE SEQUENCE</scope>
</reference>
<keyword evidence="2" id="KW-0812">Transmembrane</keyword>
<feature type="compositionally biased region" description="Basic and acidic residues" evidence="1">
    <location>
        <begin position="561"/>
        <end position="575"/>
    </location>
</feature>
<feature type="transmembrane region" description="Helical" evidence="2">
    <location>
        <begin position="377"/>
        <end position="401"/>
    </location>
</feature>
<name>A0A812LA49_9DINO</name>
<organism evidence="3 4">
    <name type="scientific">Symbiodinium natans</name>
    <dbReference type="NCBI Taxonomy" id="878477"/>
    <lineage>
        <taxon>Eukaryota</taxon>
        <taxon>Sar</taxon>
        <taxon>Alveolata</taxon>
        <taxon>Dinophyceae</taxon>
        <taxon>Suessiales</taxon>
        <taxon>Symbiodiniaceae</taxon>
        <taxon>Symbiodinium</taxon>
    </lineage>
</organism>
<feature type="transmembrane region" description="Helical" evidence="2">
    <location>
        <begin position="407"/>
        <end position="428"/>
    </location>
</feature>
<dbReference type="EMBL" id="CAJNDS010001002">
    <property type="protein sequence ID" value="CAE7243727.1"/>
    <property type="molecule type" value="Genomic_DNA"/>
</dbReference>
<gene>
    <name evidence="3" type="ORF">SNAT2548_LOCUS11335</name>
</gene>
<comment type="caution">
    <text evidence="3">The sequence shown here is derived from an EMBL/GenBank/DDBJ whole genome shotgun (WGS) entry which is preliminary data.</text>
</comment>
<dbReference type="AlphaFoldDB" id="A0A812LA49"/>
<feature type="transmembrane region" description="Helical" evidence="2">
    <location>
        <begin position="334"/>
        <end position="356"/>
    </location>
</feature>
<feature type="transmembrane region" description="Helical" evidence="2">
    <location>
        <begin position="482"/>
        <end position="501"/>
    </location>
</feature>
<evidence type="ECO:0000313" key="3">
    <source>
        <dbReference type="EMBL" id="CAE7243727.1"/>
    </source>
</evidence>
<keyword evidence="2" id="KW-1133">Transmembrane helix</keyword>
<feature type="region of interest" description="Disordered" evidence="1">
    <location>
        <begin position="547"/>
        <end position="575"/>
    </location>
</feature>
<keyword evidence="4" id="KW-1185">Reference proteome</keyword>
<evidence type="ECO:0000256" key="1">
    <source>
        <dbReference type="SAM" id="MobiDB-lite"/>
    </source>
</evidence>
<dbReference type="OrthoDB" id="447001at2759"/>